<proteinExistence type="predicted"/>
<dbReference type="GeneID" id="114328719"/>
<reference evidence="1" key="1">
    <citation type="submission" date="2025-05" db="UniProtKB">
        <authorList>
            <consortium name="EnsemblMetazoa"/>
        </authorList>
    </citation>
    <scope>IDENTIFICATION</scope>
</reference>
<dbReference type="RefSeq" id="XP_050507394.1">
    <property type="nucleotide sequence ID" value="XM_050651437.1"/>
</dbReference>
<dbReference type="Proteomes" id="UP001652700">
    <property type="component" value="Unplaced"/>
</dbReference>
<accession>A0ABM5KB33</accession>
<dbReference type="EnsemblMetazoa" id="XM_050651437.1">
    <property type="protein sequence ID" value="XP_050507394.1"/>
    <property type="gene ID" value="LOC114328719"/>
</dbReference>
<evidence type="ECO:0000313" key="2">
    <source>
        <dbReference type="Proteomes" id="UP001652700"/>
    </source>
</evidence>
<evidence type="ECO:0000313" key="1">
    <source>
        <dbReference type="EnsemblMetazoa" id="XP_050507394.1"/>
    </source>
</evidence>
<protein>
    <submittedName>
        <fullName evidence="1">Uncharacterized protein</fullName>
    </submittedName>
</protein>
<name>A0ABM5KB33_DIAVI</name>
<keyword evidence="2" id="KW-1185">Reference proteome</keyword>
<organism evidence="1 2">
    <name type="scientific">Diabrotica virgifera virgifera</name>
    <name type="common">western corn rootworm</name>
    <dbReference type="NCBI Taxonomy" id="50390"/>
    <lineage>
        <taxon>Eukaryota</taxon>
        <taxon>Metazoa</taxon>
        <taxon>Ecdysozoa</taxon>
        <taxon>Arthropoda</taxon>
        <taxon>Hexapoda</taxon>
        <taxon>Insecta</taxon>
        <taxon>Pterygota</taxon>
        <taxon>Neoptera</taxon>
        <taxon>Endopterygota</taxon>
        <taxon>Coleoptera</taxon>
        <taxon>Polyphaga</taxon>
        <taxon>Cucujiformia</taxon>
        <taxon>Chrysomeloidea</taxon>
        <taxon>Chrysomelidae</taxon>
        <taxon>Galerucinae</taxon>
        <taxon>Diabroticina</taxon>
        <taxon>Diabroticites</taxon>
        <taxon>Diabrotica</taxon>
    </lineage>
</organism>
<sequence length="353" mass="39649">MVFIPNMCKCCQSILHNTNRKKAHFGARLCSASLAGPLSPALSTGNHIENRISHCLESCYWHFIEERFCFDESIANYQEPITKDEKNNNFCDNMAFYDSVSVIAGRAIVTIDPLPEKKDKSPIIVQPTRRNTIIQKSKSHSSIPNIPSVVLDPHYEERGYDSLGSDTTHLNPLEPEFQDNSAAVKKTVSFGDITDTKLENTIATTTAQSENTFLSPPPVMGVPRKSLMERRQSRSLHLKINYPKEVPIIRQSSVPKFFLDTPENNQQDSVLVKSPLAALQSPMVCNDKFCYDLKSVVHMESEKLKQAEQARKIHPLVHRVSSSSRLAGIKDRIKLTKSKSTLSSSNIPHSHHI</sequence>